<dbReference type="RefSeq" id="WP_343047737.1">
    <property type="nucleotide sequence ID" value="NZ_JACCAA010000001.1"/>
</dbReference>
<gene>
    <name evidence="13" type="ORF">BJ980_001578</name>
</gene>
<evidence type="ECO:0000259" key="12">
    <source>
        <dbReference type="Pfam" id="PF16192"/>
    </source>
</evidence>
<keyword evidence="5 10" id="KW-0808">Transferase</keyword>
<keyword evidence="4 10" id="KW-0328">Glycosyltransferase</keyword>
<dbReference type="Pfam" id="PF02366">
    <property type="entry name" value="PMT"/>
    <property type="match status" value="1"/>
</dbReference>
<keyword evidence="6 10" id="KW-0812">Transmembrane</keyword>
<feature type="transmembrane region" description="Helical" evidence="10">
    <location>
        <begin position="527"/>
        <end position="550"/>
    </location>
</feature>
<evidence type="ECO:0000256" key="2">
    <source>
        <dbReference type="ARBA" id="ARBA00004922"/>
    </source>
</evidence>
<accession>A0A7Y9S389</accession>
<evidence type="ECO:0000256" key="8">
    <source>
        <dbReference type="ARBA" id="ARBA00023136"/>
    </source>
</evidence>
<feature type="transmembrane region" description="Helical" evidence="10">
    <location>
        <begin position="492"/>
        <end position="515"/>
    </location>
</feature>
<evidence type="ECO:0000256" key="10">
    <source>
        <dbReference type="RuleBase" id="RU367007"/>
    </source>
</evidence>
<dbReference type="UniPathway" id="UPA00378"/>
<dbReference type="Proteomes" id="UP000540656">
    <property type="component" value="Unassembled WGS sequence"/>
</dbReference>
<comment type="similarity">
    <text evidence="3 10">Belongs to the glycosyltransferase 39 family.</text>
</comment>
<evidence type="ECO:0000256" key="4">
    <source>
        <dbReference type="ARBA" id="ARBA00022676"/>
    </source>
</evidence>
<dbReference type="InterPro" id="IPR027005">
    <property type="entry name" value="PMT-like"/>
</dbReference>
<keyword evidence="14" id="KW-1185">Reference proteome</keyword>
<evidence type="ECO:0000256" key="5">
    <source>
        <dbReference type="ARBA" id="ARBA00022679"/>
    </source>
</evidence>
<feature type="transmembrane region" description="Helical" evidence="10">
    <location>
        <begin position="164"/>
        <end position="183"/>
    </location>
</feature>
<comment type="pathway">
    <text evidence="2 10">Protein modification; protein glycosylation.</text>
</comment>
<feature type="domain" description="Protein O-mannosyl-transferase C-terminal four TM" evidence="12">
    <location>
        <begin position="378"/>
        <end position="569"/>
    </location>
</feature>
<evidence type="ECO:0000256" key="1">
    <source>
        <dbReference type="ARBA" id="ARBA00004127"/>
    </source>
</evidence>
<evidence type="ECO:0000256" key="7">
    <source>
        <dbReference type="ARBA" id="ARBA00022989"/>
    </source>
</evidence>
<evidence type="ECO:0000313" key="14">
    <source>
        <dbReference type="Proteomes" id="UP000540656"/>
    </source>
</evidence>
<feature type="transmembrane region" description="Helical" evidence="10">
    <location>
        <begin position="445"/>
        <end position="462"/>
    </location>
</feature>
<dbReference type="Pfam" id="PF16192">
    <property type="entry name" value="PMT_4TMC"/>
    <property type="match status" value="1"/>
</dbReference>
<dbReference type="PANTHER" id="PTHR10050:SF46">
    <property type="entry name" value="PROTEIN O-MANNOSYL-TRANSFERASE 2"/>
    <property type="match status" value="1"/>
</dbReference>
<comment type="subcellular location">
    <subcellularLocation>
        <location evidence="10">Cell membrane</location>
    </subcellularLocation>
    <subcellularLocation>
        <location evidence="1">Endomembrane system</location>
        <topology evidence="1">Multi-pass membrane protein</topology>
    </subcellularLocation>
</comment>
<feature type="transmembrane region" description="Helical" evidence="10">
    <location>
        <begin position="43"/>
        <end position="62"/>
    </location>
</feature>
<feature type="transmembrane region" description="Helical" evidence="10">
    <location>
        <begin position="293"/>
        <end position="313"/>
    </location>
</feature>
<proteinExistence type="inferred from homology"/>
<dbReference type="AlphaFoldDB" id="A0A7Y9S389"/>
<evidence type="ECO:0000256" key="6">
    <source>
        <dbReference type="ARBA" id="ARBA00022692"/>
    </source>
</evidence>
<reference evidence="13 14" key="1">
    <citation type="submission" date="2020-07" db="EMBL/GenBank/DDBJ databases">
        <title>Sequencing the genomes of 1000 actinobacteria strains.</title>
        <authorList>
            <person name="Klenk H.-P."/>
        </authorList>
    </citation>
    <scope>NUCLEOTIDE SEQUENCE [LARGE SCALE GENOMIC DNA]</scope>
    <source>
        <strain evidence="13 14">DSM 23819</strain>
    </source>
</reference>
<comment type="function">
    <text evidence="10">Protein O-mannosyltransferase that catalyzes the transfer of a single mannose residue from a polyprenol phospho-mannosyl lipidic donor to the hydroxyl group of selected serine and threonine residues in acceptor proteins.</text>
</comment>
<evidence type="ECO:0000256" key="9">
    <source>
        <dbReference type="ARBA" id="ARBA00093617"/>
    </source>
</evidence>
<keyword evidence="10" id="KW-1003">Cell membrane</keyword>
<feature type="transmembrane region" description="Helical" evidence="10">
    <location>
        <begin position="244"/>
        <end position="273"/>
    </location>
</feature>
<dbReference type="GO" id="GO:0012505">
    <property type="term" value="C:endomembrane system"/>
    <property type="evidence" value="ECO:0007669"/>
    <property type="project" value="UniProtKB-SubCell"/>
</dbReference>
<keyword evidence="8 10" id="KW-0472">Membrane</keyword>
<name>A0A7Y9S389_9ACTN</name>
<sequence length="570" mass="63967">MTTRAADRDDDERAVTLGSTVDHQPLPRVRERMAPLGRLEDPVIGWIATAMVGALALFLRLWRLGSPKEFEFDETYYAKDAWSMLQHGYVRDYVDKADDAIIAGNLGSLWDGDKPSMVVHPEVGKWMIAAGEQVFGMDPLGWRISAAIVGTLMCVMMVRLVRRITGSMMLGVIGGLLLCLDGMHLVLSRLALLDIFLAFWLLAAVTALVIDRDWTRERMTRLATAENIATWGPLKGLWFRPWRLVAGICFGLAAGTKWSGLYALAVFGILVWLWDSGARRAIGVRLPVLRSALVDAVPAFVHLVVVAFVVYVASWTGWLMNADKYEDQLSQTQYTQFVSMKPGCEAVTDESKQWPTAKEKDASGIGEAWQSLRSLASYHHDLFIFHTNFLDCSEHTYQSQPEGWLVLNRPVGVNVENDIKPGAQGCEAAADSHCLREVLLIGTPVLWWGGALALLYGAVVWIGRRDWRFGLATMGALAMWVPWEFSDTRPIFSFYASAVTPFMIIAICLAMGHILGRDTGPTLRRTVGTVVCGSFFVLVLLNFAWFWPIWTNELLTHSEWMDRMWFQRWI</sequence>
<evidence type="ECO:0000313" key="13">
    <source>
        <dbReference type="EMBL" id="NYG58655.1"/>
    </source>
</evidence>
<keyword evidence="7 10" id="KW-1133">Transmembrane helix</keyword>
<dbReference type="InterPro" id="IPR032421">
    <property type="entry name" value="PMT_4TMC"/>
</dbReference>
<dbReference type="GO" id="GO:0005886">
    <property type="term" value="C:plasma membrane"/>
    <property type="evidence" value="ECO:0007669"/>
    <property type="project" value="UniProtKB-SubCell"/>
</dbReference>
<evidence type="ECO:0000259" key="11">
    <source>
        <dbReference type="Pfam" id="PF02366"/>
    </source>
</evidence>
<organism evidence="13 14">
    <name type="scientific">Nocardioides daedukensis</name>
    <dbReference type="NCBI Taxonomy" id="634462"/>
    <lineage>
        <taxon>Bacteria</taxon>
        <taxon>Bacillati</taxon>
        <taxon>Actinomycetota</taxon>
        <taxon>Actinomycetes</taxon>
        <taxon>Propionibacteriales</taxon>
        <taxon>Nocardioidaceae</taxon>
        <taxon>Nocardioides</taxon>
    </lineage>
</organism>
<feature type="domain" description="ArnT-like N-terminal" evidence="11">
    <location>
        <begin position="51"/>
        <end position="316"/>
    </location>
</feature>
<feature type="transmembrane region" description="Helical" evidence="10">
    <location>
        <begin position="140"/>
        <end position="158"/>
    </location>
</feature>
<comment type="caution">
    <text evidence="13">The sequence shown here is derived from an EMBL/GenBank/DDBJ whole genome shotgun (WGS) entry which is preliminary data.</text>
</comment>
<dbReference type="EC" id="2.4.1.-" evidence="10"/>
<dbReference type="PANTHER" id="PTHR10050">
    <property type="entry name" value="DOLICHYL-PHOSPHATE-MANNOSE--PROTEIN MANNOSYLTRANSFERASE"/>
    <property type="match status" value="1"/>
</dbReference>
<dbReference type="InterPro" id="IPR003342">
    <property type="entry name" value="ArnT-like_N"/>
</dbReference>
<evidence type="ECO:0000256" key="3">
    <source>
        <dbReference type="ARBA" id="ARBA00007222"/>
    </source>
</evidence>
<feature type="transmembrane region" description="Helical" evidence="10">
    <location>
        <begin position="190"/>
        <end position="210"/>
    </location>
</feature>
<dbReference type="GO" id="GO:0004169">
    <property type="term" value="F:dolichyl-phosphate-mannose-protein mannosyltransferase activity"/>
    <property type="evidence" value="ECO:0007669"/>
    <property type="project" value="UniProtKB-UniRule"/>
</dbReference>
<dbReference type="EMBL" id="JACCAA010000001">
    <property type="protein sequence ID" value="NYG58655.1"/>
    <property type="molecule type" value="Genomic_DNA"/>
</dbReference>
<protein>
    <recommendedName>
        <fullName evidence="9 10">Polyprenol-phosphate-mannose--protein mannosyltransferase</fullName>
        <ecNumber evidence="10">2.4.1.-</ecNumber>
    </recommendedName>
</protein>